<accession>A0A3R7KV07</accession>
<dbReference type="Pfam" id="PF23398">
    <property type="entry name" value="FAZ1_cons"/>
    <property type="match status" value="1"/>
</dbReference>
<name>A0A3R7KV07_9TRYP</name>
<dbReference type="InterPro" id="IPR056614">
    <property type="entry name" value="FAZ1_cons"/>
</dbReference>
<feature type="region of interest" description="Disordered" evidence="1">
    <location>
        <begin position="1134"/>
        <end position="1186"/>
    </location>
</feature>
<feature type="domain" description="Flagellar attachment zone protein 1 conserved" evidence="2">
    <location>
        <begin position="1"/>
        <end position="91"/>
    </location>
</feature>
<dbReference type="EMBL" id="MKKU01000316">
    <property type="protein sequence ID" value="RNF15766.1"/>
    <property type="molecule type" value="Genomic_DNA"/>
</dbReference>
<sequence length="1211" mass="135028">MVSSCHRTFFHGAEWLQILDEKPESMRNAFLKDASLELCAPCGFLSVVEMQAGPGFVAIEAEVRRPASLGDDKVELLLLHCPFAEMQRLLALRHAPKEGWDAVQAQLREAQSIIAAKEGEAAELQSRLQRAERLLVEHRDERDADDRWVHEALDETEKTVMVMYNEVKEQREREKRLEAQLQAATESLEARATEVAEVTARLQTVTAEAERQEKRAAQRLDEERRRASTELRGVEEKMRQELSTLRLQQQQQLRKAAEASRLLTHTLTLNCEPHNEAAVSSLDPEGSKILQALLLNEAAIAANAIPHKVASLTCSGSEFRAEVQLQINALAVDEASVAESLRHCRTPTAALFLQQWLDAKGSVEGRSREIQRLVQGLKAMSNKADELLARNAQLTSEAEVKLREERTRVRDAEKRSTALAEELSCIRAALGTEDASQPLPERVARLLTAVAEAEQSRDEHEEKWCAERARAQSLERQLQGTENENHQRQQRFAERLLELKQDLEKATGALDSLHGEHQQLRKRHASMQELLEEQKQALVEVQATRRHKLQRRDDEVPSKRQVAAAETAVEEEHDAVAALQRAYAEYDELYETLERSRRQWQKTEALQREKLQGSEEECKELREQLAALQQELRRRQEEATTAASNHKRSEAERDEILNRIQKEMQALSKRLAKNDALQRETESAKKALELLVAQLQQQCDAHAAERKQLQESSSMLEKDRAALEKKLGELEREMQSRSLRAEEMMRQLVAEEDARRAAEKEVAALQRPHSTTRKRLGSSGGKEEGTRAATVQEVKQLRNFCIQALKLPLTEKQQTVSDVIAFLEQHRGSVLAEQETLAAVLASMSTAAGLLRQCVAAAGGPKEGLSHRTQASGAPGKELAAGNLRVFSRSLTYSGGGATAAAAAHSAMPPVLASRKSGTATPLTRLASGHQHLQKPSVKKSTPSATLTSTAADVVHFAQLLTSAVAHWRDSEKQNVVGNGAASKKSSGLLEVAGGTQHVMPNTQQQKEPQCHTESENEIAVSNSNGNSEFLRRSRAQALCVALSVKDHLHDALGALHSVLRAFHEEAYTVSGRFAVDPIHDLRMSEGCVVYALKRISQSADAIFSTRERREIEARRGVEYFNVPVVWHDVAASAARAKSPPSHTPKGQRQPGNALASRDVNLSASPSRSCERPERDRVYAGGAATDYRYRMSPEDNKLIQWALLEARRRKR</sequence>
<gene>
    <name evidence="3" type="ORF">Tco025E_05424</name>
</gene>
<protein>
    <recommendedName>
        <fullName evidence="2">Flagellar attachment zone protein 1 conserved domain-containing protein</fullName>
    </recommendedName>
</protein>
<dbReference type="Proteomes" id="UP000284403">
    <property type="component" value="Unassembled WGS sequence"/>
</dbReference>
<evidence type="ECO:0000256" key="1">
    <source>
        <dbReference type="SAM" id="MobiDB-lite"/>
    </source>
</evidence>
<dbReference type="GeneID" id="40319035"/>
<feature type="region of interest" description="Disordered" evidence="1">
    <location>
        <begin position="209"/>
        <end position="233"/>
    </location>
</feature>
<comment type="caution">
    <text evidence="3">The sequence shown here is derived from an EMBL/GenBank/DDBJ whole genome shotgun (WGS) entry which is preliminary data.</text>
</comment>
<feature type="compositionally biased region" description="Basic and acidic residues" evidence="1">
    <location>
        <begin position="1169"/>
        <end position="1178"/>
    </location>
</feature>
<dbReference type="RefSeq" id="XP_029227588.1">
    <property type="nucleotide sequence ID" value="XM_029372323.1"/>
</dbReference>
<proteinExistence type="predicted"/>
<organism evidence="3 4">
    <name type="scientific">Trypanosoma conorhini</name>
    <dbReference type="NCBI Taxonomy" id="83891"/>
    <lineage>
        <taxon>Eukaryota</taxon>
        <taxon>Discoba</taxon>
        <taxon>Euglenozoa</taxon>
        <taxon>Kinetoplastea</taxon>
        <taxon>Metakinetoplastina</taxon>
        <taxon>Trypanosomatida</taxon>
        <taxon>Trypanosomatidae</taxon>
        <taxon>Trypanosoma</taxon>
    </lineage>
</organism>
<evidence type="ECO:0000259" key="2">
    <source>
        <dbReference type="Pfam" id="PF23398"/>
    </source>
</evidence>
<reference evidence="3 4" key="1">
    <citation type="journal article" date="2018" name="BMC Genomics">
        <title>Genomic comparison of Trypanosoma conorhini and Trypanosoma rangeli to Trypanosoma cruzi strains of high and low virulence.</title>
        <authorList>
            <person name="Bradwell K.R."/>
            <person name="Koparde V.N."/>
            <person name="Matveyev A.V."/>
            <person name="Serrano M.G."/>
            <person name="Alves J.M."/>
            <person name="Parikh H."/>
            <person name="Huang B."/>
            <person name="Lee V."/>
            <person name="Espinosa-Alvarez O."/>
            <person name="Ortiz P.A."/>
            <person name="Costa-Martins A.G."/>
            <person name="Teixeira M.M."/>
            <person name="Buck G.A."/>
        </authorList>
    </citation>
    <scope>NUCLEOTIDE SEQUENCE [LARGE SCALE GENOMIC DNA]</scope>
    <source>
        <strain evidence="3 4">025E</strain>
    </source>
</reference>
<feature type="region of interest" description="Disordered" evidence="1">
    <location>
        <begin position="633"/>
        <end position="654"/>
    </location>
</feature>
<keyword evidence="4" id="KW-1185">Reference proteome</keyword>
<dbReference type="AlphaFoldDB" id="A0A3R7KV07"/>
<feature type="region of interest" description="Disordered" evidence="1">
    <location>
        <begin position="760"/>
        <end position="788"/>
    </location>
</feature>
<dbReference type="OrthoDB" id="250075at2759"/>
<evidence type="ECO:0000313" key="4">
    <source>
        <dbReference type="Proteomes" id="UP000284403"/>
    </source>
</evidence>
<evidence type="ECO:0000313" key="3">
    <source>
        <dbReference type="EMBL" id="RNF15766.1"/>
    </source>
</evidence>